<evidence type="ECO:0000259" key="4">
    <source>
        <dbReference type="PROSITE" id="PS50405"/>
    </source>
</evidence>
<dbReference type="PANTHER" id="PTHR44051">
    <property type="entry name" value="GLUTATHIONE S-TRANSFERASE-RELATED"/>
    <property type="match status" value="1"/>
</dbReference>
<dbReference type="Pfam" id="PF02798">
    <property type="entry name" value="GST_N"/>
    <property type="match status" value="1"/>
</dbReference>
<evidence type="ECO:0000256" key="1">
    <source>
        <dbReference type="ARBA" id="ARBA00007409"/>
    </source>
</evidence>
<reference evidence="6" key="1">
    <citation type="submission" date="2016-10" db="EMBL/GenBank/DDBJ databases">
        <authorList>
            <person name="Varghese N."/>
            <person name="Submissions S."/>
        </authorList>
    </citation>
    <scope>NUCLEOTIDE SEQUENCE [LARGE SCALE GENOMIC DNA]</scope>
    <source>
        <strain evidence="6">CGMCC 1.10789</strain>
    </source>
</reference>
<evidence type="ECO:0000313" key="6">
    <source>
        <dbReference type="Proteomes" id="UP000199328"/>
    </source>
</evidence>
<keyword evidence="6" id="KW-1185">Reference proteome</keyword>
<dbReference type="InterPro" id="IPR004045">
    <property type="entry name" value="Glutathione_S-Trfase_N"/>
</dbReference>
<dbReference type="InterPro" id="IPR040079">
    <property type="entry name" value="Glutathione_S-Trfase"/>
</dbReference>
<evidence type="ECO:0000259" key="3">
    <source>
        <dbReference type="PROSITE" id="PS50404"/>
    </source>
</evidence>
<dbReference type="SFLD" id="SFLDS00019">
    <property type="entry name" value="Glutathione_Transferase_(cytos"/>
    <property type="match status" value="1"/>
</dbReference>
<dbReference type="AlphaFoldDB" id="A0A1G9ATB4"/>
<keyword evidence="2 5" id="KW-0808">Transferase</keyword>
<gene>
    <name evidence="5" type="ORF">SAMN05216257_102269</name>
</gene>
<dbReference type="Proteomes" id="UP000199328">
    <property type="component" value="Unassembled WGS sequence"/>
</dbReference>
<dbReference type="Pfam" id="PF13410">
    <property type="entry name" value="GST_C_2"/>
    <property type="match status" value="1"/>
</dbReference>
<dbReference type="SUPFAM" id="SSF52833">
    <property type="entry name" value="Thioredoxin-like"/>
    <property type="match status" value="1"/>
</dbReference>
<dbReference type="PROSITE" id="PS50405">
    <property type="entry name" value="GST_CTER"/>
    <property type="match status" value="1"/>
</dbReference>
<dbReference type="PROSITE" id="PS50404">
    <property type="entry name" value="GST_NTER"/>
    <property type="match status" value="1"/>
</dbReference>
<dbReference type="RefSeq" id="WP_092498924.1">
    <property type="nucleotide sequence ID" value="NZ_FNFV01000002.1"/>
</dbReference>
<proteinExistence type="inferred from homology"/>
<dbReference type="Gene3D" id="1.20.1050.10">
    <property type="match status" value="1"/>
</dbReference>
<dbReference type="STRING" id="990712.SAMN05216257_102269"/>
<accession>A0A1G9ATB4</accession>
<dbReference type="FunFam" id="3.40.30.10:FF:000039">
    <property type="entry name" value="Glutathione S-transferase domain"/>
    <property type="match status" value="1"/>
</dbReference>
<dbReference type="SFLD" id="SFLDG01150">
    <property type="entry name" value="Main.1:_Beta-like"/>
    <property type="match status" value="1"/>
</dbReference>
<dbReference type="EMBL" id="FNFV01000002">
    <property type="protein sequence ID" value="SDK30511.1"/>
    <property type="molecule type" value="Genomic_DNA"/>
</dbReference>
<feature type="domain" description="GST C-terminal" evidence="4">
    <location>
        <begin position="87"/>
        <end position="215"/>
    </location>
</feature>
<dbReference type="InterPro" id="IPR036249">
    <property type="entry name" value="Thioredoxin-like_sf"/>
</dbReference>
<evidence type="ECO:0000256" key="2">
    <source>
        <dbReference type="ARBA" id="ARBA00022679"/>
    </source>
</evidence>
<dbReference type="GO" id="GO:0016740">
    <property type="term" value="F:transferase activity"/>
    <property type="evidence" value="ECO:0007669"/>
    <property type="project" value="UniProtKB-KW"/>
</dbReference>
<dbReference type="CDD" id="cd03047">
    <property type="entry name" value="GST_N_2"/>
    <property type="match status" value="1"/>
</dbReference>
<feature type="domain" description="GST N-terminal" evidence="3">
    <location>
        <begin position="1"/>
        <end position="81"/>
    </location>
</feature>
<protein>
    <submittedName>
        <fullName evidence="5">Glutathione S-transferase</fullName>
    </submittedName>
</protein>
<evidence type="ECO:0000313" key="5">
    <source>
        <dbReference type="EMBL" id="SDK30511.1"/>
    </source>
</evidence>
<dbReference type="InterPro" id="IPR036282">
    <property type="entry name" value="Glutathione-S-Trfase_C_sf"/>
</dbReference>
<comment type="similarity">
    <text evidence="1">Belongs to the GST superfamily.</text>
</comment>
<organism evidence="5 6">
    <name type="scientific">Meinhardsimonia xiamenensis</name>
    <dbReference type="NCBI Taxonomy" id="990712"/>
    <lineage>
        <taxon>Bacteria</taxon>
        <taxon>Pseudomonadati</taxon>
        <taxon>Pseudomonadota</taxon>
        <taxon>Alphaproteobacteria</taxon>
        <taxon>Rhodobacterales</taxon>
        <taxon>Paracoccaceae</taxon>
        <taxon>Meinhardsimonia</taxon>
    </lineage>
</organism>
<sequence length="215" mass="23838">MLTVYGRATSSNVQAVMWGAAELGLEVERLDYGHVYGGVDTPEFLAMNPNGRVPVLRDGELVLWESCAILRYLAARYGDGGAFWPADPVARAPVDQWAEWGKVTFAAAFIHPIFWPLVRKPARERDAVAVGRAIDEFIRLAGILEAQIGEGPWVMGEAFTLADIVCGHALYRWFTLDIDRPPAPGLEAYYARLTGRPAYRAHVMVDYAPLRHPEA</sequence>
<dbReference type="OrthoDB" id="9810080at2"/>
<dbReference type="InterPro" id="IPR010987">
    <property type="entry name" value="Glutathione-S-Trfase_C-like"/>
</dbReference>
<dbReference type="SUPFAM" id="SSF47616">
    <property type="entry name" value="GST C-terminal domain-like"/>
    <property type="match status" value="1"/>
</dbReference>
<dbReference type="SFLD" id="SFLDG00358">
    <property type="entry name" value="Main_(cytGST)"/>
    <property type="match status" value="1"/>
</dbReference>
<name>A0A1G9ATB4_9RHOB</name>
<dbReference type="Gene3D" id="3.40.30.10">
    <property type="entry name" value="Glutaredoxin"/>
    <property type="match status" value="1"/>
</dbReference>
<dbReference type="PANTHER" id="PTHR44051:SF19">
    <property type="entry name" value="DISULFIDE-BOND OXIDOREDUCTASE YFCG"/>
    <property type="match status" value="1"/>
</dbReference>